<dbReference type="Proteomes" id="UP001230426">
    <property type="component" value="Unassembled WGS sequence"/>
</dbReference>
<accession>A0ABT9RM08</accession>
<comment type="caution">
    <text evidence="1">The sequence shown here is derived from an EMBL/GenBank/DDBJ whole genome shotgun (WGS) entry which is preliminary data.</text>
</comment>
<evidence type="ECO:0000313" key="2">
    <source>
        <dbReference type="Proteomes" id="UP001230426"/>
    </source>
</evidence>
<sequence length="139" mass="14315">MAGNPTATGAQAQLDYVTGRALKWTAPQAVYLALLTSSVPDNVGLSSLPEVATPGYGRQPITWTPATASRPSTSGNATVVTFGPVTADMAAPVTHCALVTAQVGNTGEVLYTWQLDTTQQAVNGQALQIAQNKLTASQS</sequence>
<protein>
    <submittedName>
        <fullName evidence="1">Uncharacterized protein</fullName>
    </submittedName>
</protein>
<keyword evidence="2" id="KW-1185">Reference proteome</keyword>
<reference evidence="1 2" key="1">
    <citation type="submission" date="2023-07" db="EMBL/GenBank/DDBJ databases">
        <title>Sequencing the genomes of 1000 actinobacteria strains.</title>
        <authorList>
            <person name="Klenk H.-P."/>
        </authorList>
    </citation>
    <scope>NUCLEOTIDE SEQUENCE [LARGE SCALE GENOMIC DNA]</scope>
    <source>
        <strain evidence="1 2">DSM 44109</strain>
    </source>
</reference>
<dbReference type="RefSeq" id="WP_306876191.1">
    <property type="nucleotide sequence ID" value="NZ_JAUSRB010000004.1"/>
</dbReference>
<proteinExistence type="predicted"/>
<gene>
    <name evidence="1" type="ORF">J2S55_009667</name>
</gene>
<dbReference type="InterPro" id="IPR056908">
    <property type="entry name" value="Gp80-like"/>
</dbReference>
<dbReference type="Pfam" id="PF23140">
    <property type="entry name" value="Gp80"/>
    <property type="match status" value="1"/>
</dbReference>
<evidence type="ECO:0000313" key="1">
    <source>
        <dbReference type="EMBL" id="MDP9870329.1"/>
    </source>
</evidence>
<name>A0ABT9RM08_9ACTN</name>
<organism evidence="1 2">
    <name type="scientific">Streptosporangium brasiliense</name>
    <dbReference type="NCBI Taxonomy" id="47480"/>
    <lineage>
        <taxon>Bacteria</taxon>
        <taxon>Bacillati</taxon>
        <taxon>Actinomycetota</taxon>
        <taxon>Actinomycetes</taxon>
        <taxon>Streptosporangiales</taxon>
        <taxon>Streptosporangiaceae</taxon>
        <taxon>Streptosporangium</taxon>
    </lineage>
</organism>
<dbReference type="EMBL" id="JAUSRB010000004">
    <property type="protein sequence ID" value="MDP9870329.1"/>
    <property type="molecule type" value="Genomic_DNA"/>
</dbReference>